<feature type="compositionally biased region" description="Polar residues" evidence="6">
    <location>
        <begin position="18"/>
        <end position="30"/>
    </location>
</feature>
<protein>
    <recommendedName>
        <fullName evidence="7">Replication protein A C-terminal domain-containing protein</fullName>
    </recommendedName>
</protein>
<keyword evidence="4" id="KW-0238">DNA-binding</keyword>
<organism evidence="8 9">
    <name type="scientific">Orchesella dallaii</name>
    <dbReference type="NCBI Taxonomy" id="48710"/>
    <lineage>
        <taxon>Eukaryota</taxon>
        <taxon>Metazoa</taxon>
        <taxon>Ecdysozoa</taxon>
        <taxon>Arthropoda</taxon>
        <taxon>Hexapoda</taxon>
        <taxon>Collembola</taxon>
        <taxon>Entomobryomorpha</taxon>
        <taxon>Entomobryoidea</taxon>
        <taxon>Orchesellidae</taxon>
        <taxon>Orchesellinae</taxon>
        <taxon>Orchesella</taxon>
    </lineage>
</organism>
<evidence type="ECO:0000313" key="9">
    <source>
        <dbReference type="Proteomes" id="UP001642540"/>
    </source>
</evidence>
<dbReference type="InterPro" id="IPR014646">
    <property type="entry name" value="Rfa2/RPA32"/>
</dbReference>
<evidence type="ECO:0000256" key="6">
    <source>
        <dbReference type="SAM" id="MobiDB-lite"/>
    </source>
</evidence>
<evidence type="ECO:0000256" key="5">
    <source>
        <dbReference type="ARBA" id="ARBA00023242"/>
    </source>
</evidence>
<dbReference type="Gene3D" id="1.10.10.10">
    <property type="entry name" value="Winged helix-like DNA-binding domain superfamily/Winged helix DNA-binding domain"/>
    <property type="match status" value="1"/>
</dbReference>
<dbReference type="PIRSF" id="PIRSF036949">
    <property type="entry name" value="RPA32"/>
    <property type="match status" value="1"/>
</dbReference>
<keyword evidence="3" id="KW-0235">DNA replication</keyword>
<proteinExistence type="inferred from homology"/>
<gene>
    <name evidence="8" type="ORF">ODALV1_LOCUS27828</name>
</gene>
<dbReference type="PANTHER" id="PTHR13989:SF16">
    <property type="entry name" value="REPLICATION PROTEIN A2"/>
    <property type="match status" value="1"/>
</dbReference>
<dbReference type="Pfam" id="PF08784">
    <property type="entry name" value="RPA_C"/>
    <property type="match status" value="1"/>
</dbReference>
<dbReference type="SUPFAM" id="SSF50249">
    <property type="entry name" value="Nucleic acid-binding proteins"/>
    <property type="match status" value="1"/>
</dbReference>
<dbReference type="PANTHER" id="PTHR13989">
    <property type="entry name" value="REPLICATION PROTEIN A-RELATED"/>
    <property type="match status" value="1"/>
</dbReference>
<evidence type="ECO:0000256" key="2">
    <source>
        <dbReference type="ARBA" id="ARBA00007815"/>
    </source>
</evidence>
<dbReference type="InterPro" id="IPR014892">
    <property type="entry name" value="RPA_C"/>
</dbReference>
<dbReference type="InterPro" id="IPR012340">
    <property type="entry name" value="NA-bd_OB-fold"/>
</dbReference>
<accession>A0ABP1RYW0</accession>
<evidence type="ECO:0000313" key="8">
    <source>
        <dbReference type="EMBL" id="CAL8139420.1"/>
    </source>
</evidence>
<evidence type="ECO:0000256" key="1">
    <source>
        <dbReference type="ARBA" id="ARBA00004123"/>
    </source>
</evidence>
<comment type="caution">
    <text evidence="8">The sequence shown here is derived from an EMBL/GenBank/DDBJ whole genome shotgun (WGS) entry which is preliminary data.</text>
</comment>
<dbReference type="InterPro" id="IPR036390">
    <property type="entry name" value="WH_DNA-bd_sf"/>
</dbReference>
<keyword evidence="5" id="KW-0539">Nucleus</keyword>
<reference evidence="8 9" key="1">
    <citation type="submission" date="2024-08" db="EMBL/GenBank/DDBJ databases">
        <authorList>
            <person name="Cucini C."/>
            <person name="Frati F."/>
        </authorList>
    </citation>
    <scope>NUCLEOTIDE SEQUENCE [LARGE SCALE GENOMIC DNA]</scope>
</reference>
<dbReference type="Proteomes" id="UP001642540">
    <property type="component" value="Unassembled WGS sequence"/>
</dbReference>
<dbReference type="EMBL" id="CAXLJM020000125">
    <property type="protein sequence ID" value="CAL8139420.1"/>
    <property type="molecule type" value="Genomic_DNA"/>
</dbReference>
<dbReference type="CDD" id="cd04478">
    <property type="entry name" value="RPA2_DBD_D"/>
    <property type="match status" value="1"/>
</dbReference>
<dbReference type="SUPFAM" id="SSF46785">
    <property type="entry name" value="Winged helix' DNA-binding domain"/>
    <property type="match status" value="1"/>
</dbReference>
<feature type="region of interest" description="Disordered" evidence="6">
    <location>
        <begin position="1"/>
        <end position="40"/>
    </location>
</feature>
<sequence length="281" mass="29898">MWGSADASFGGGGGGGFLTSQGYDSPQTGDKQSKGRRSQNIMPATCKQLLDCTEETFKVEGMEAHVVTLVGLVRAVETSTTKISMHIEDQTGTIECVNYVGTDGDTSSEPTMLAEGTYGRVVGALRSMKNQKYVIIFKSAPVTDLNEVTCHILEVIQTRMKLKKLKESDAQKPAIGGTDNSFSNSMLAGGLGPTGTGDAGGGNAGGAGNIAGFTANQNLVHRIICSAREESGMHKDQIIAAVKNKVNQKELMEILDFLSNEGHVFSTVDDDHFKSTDSQYM</sequence>
<evidence type="ECO:0000256" key="3">
    <source>
        <dbReference type="ARBA" id="ARBA00022705"/>
    </source>
</evidence>
<dbReference type="Gene3D" id="2.40.50.140">
    <property type="entry name" value="Nucleic acid-binding proteins"/>
    <property type="match status" value="1"/>
</dbReference>
<feature type="domain" description="Replication protein A C-terminal" evidence="7">
    <location>
        <begin position="189"/>
        <end position="271"/>
    </location>
</feature>
<evidence type="ECO:0000259" key="7">
    <source>
        <dbReference type="Pfam" id="PF08784"/>
    </source>
</evidence>
<dbReference type="InterPro" id="IPR040260">
    <property type="entry name" value="RFA2-like"/>
</dbReference>
<comment type="subcellular location">
    <subcellularLocation>
        <location evidence="1">Nucleus</location>
    </subcellularLocation>
</comment>
<name>A0ABP1RYW0_9HEXA</name>
<evidence type="ECO:0000256" key="4">
    <source>
        <dbReference type="ARBA" id="ARBA00023125"/>
    </source>
</evidence>
<comment type="similarity">
    <text evidence="2">Belongs to the replication factor A protein 2 family.</text>
</comment>
<dbReference type="InterPro" id="IPR036388">
    <property type="entry name" value="WH-like_DNA-bd_sf"/>
</dbReference>
<keyword evidence="9" id="KW-1185">Reference proteome</keyword>